<dbReference type="Proteomes" id="UP000318483">
    <property type="component" value="Plasmid unnamed4"/>
</dbReference>
<feature type="domain" description="SH3b" evidence="2">
    <location>
        <begin position="43"/>
        <end position="95"/>
    </location>
</feature>
<dbReference type="Gene3D" id="2.30.30.40">
    <property type="entry name" value="SH3 Domains"/>
    <property type="match status" value="1"/>
</dbReference>
<dbReference type="AlphaFoldDB" id="A0A5B8IAF3"/>
<dbReference type="OrthoDB" id="5489750at2"/>
<evidence type="ECO:0000313" key="4">
    <source>
        <dbReference type="Proteomes" id="UP000318483"/>
    </source>
</evidence>
<evidence type="ECO:0000259" key="2">
    <source>
        <dbReference type="Pfam" id="PF08239"/>
    </source>
</evidence>
<proteinExistence type="predicted"/>
<feature type="chain" id="PRO_5022935001" evidence="1">
    <location>
        <begin position="24"/>
        <end position="171"/>
    </location>
</feature>
<geneLocation type="plasmid" evidence="3 4">
    <name>unnamed4</name>
</geneLocation>
<dbReference type="EMBL" id="CP042265">
    <property type="protein sequence ID" value="QDY71465.1"/>
    <property type="molecule type" value="Genomic_DNA"/>
</dbReference>
<dbReference type="InterPro" id="IPR003646">
    <property type="entry name" value="SH3-like_bac-type"/>
</dbReference>
<evidence type="ECO:0000313" key="3">
    <source>
        <dbReference type="EMBL" id="QDY71465.1"/>
    </source>
</evidence>
<protein>
    <submittedName>
        <fullName evidence="3">SH3 domain-containing protein</fullName>
    </submittedName>
</protein>
<organism evidence="3 4">
    <name type="scientific">Qingshengfaniella alkalisoli</name>
    <dbReference type="NCBI Taxonomy" id="2599296"/>
    <lineage>
        <taxon>Bacteria</taxon>
        <taxon>Pseudomonadati</taxon>
        <taxon>Pseudomonadota</taxon>
        <taxon>Alphaproteobacteria</taxon>
        <taxon>Rhodobacterales</taxon>
        <taxon>Paracoccaceae</taxon>
        <taxon>Qingshengfaniella</taxon>
    </lineage>
</organism>
<keyword evidence="3" id="KW-0614">Plasmid</keyword>
<feature type="signal peptide" evidence="1">
    <location>
        <begin position="1"/>
        <end position="23"/>
    </location>
</feature>
<keyword evidence="1" id="KW-0732">Signal</keyword>
<reference evidence="3 4" key="1">
    <citation type="submission" date="2019-07" db="EMBL/GenBank/DDBJ databases">
        <title>Litoreibacter alkalisoli sp. nov., isolated from saline-alkaline soil.</title>
        <authorList>
            <person name="Wang S."/>
            <person name="Xu L."/>
            <person name="Xing Y.-T."/>
            <person name="Sun J.-Q."/>
        </authorList>
    </citation>
    <scope>NUCLEOTIDE SEQUENCE [LARGE SCALE GENOMIC DNA]</scope>
    <source>
        <strain evidence="3 4">LN3S51</strain>
        <plasmid evidence="3 4">unnamed4</plasmid>
    </source>
</reference>
<keyword evidence="4" id="KW-1185">Reference proteome</keyword>
<gene>
    <name evidence="3" type="ORF">FPZ52_17460</name>
</gene>
<name>A0A5B8IAF3_9RHOB</name>
<dbReference type="KEGG" id="lit:FPZ52_17460"/>
<sequence>MRRLLMLTTGCLIFLCQAGGSIAGLPDEYPALFDITDVASDDELNIRAAPNSRADIIGSLPPDRTDVEVLRLSKDRKWARVGLPEQSGWVAVRYLAPQPVQPDNMIPVRLRCNGTEPFWSLHIPRHDQAEFERMPDPTQGFSIVWQSAPAGRTDREMAAILSTMQVRAKCS</sequence>
<dbReference type="Pfam" id="PF08239">
    <property type="entry name" value="SH3_3"/>
    <property type="match status" value="1"/>
</dbReference>
<evidence type="ECO:0000256" key="1">
    <source>
        <dbReference type="SAM" id="SignalP"/>
    </source>
</evidence>
<dbReference type="RefSeq" id="WP_146366879.1">
    <property type="nucleotide sequence ID" value="NZ_CP042265.1"/>
</dbReference>
<accession>A0A5B8IAF3</accession>